<dbReference type="InterPro" id="IPR013815">
    <property type="entry name" value="ATP_grasp_subdomain_1"/>
</dbReference>
<proteinExistence type="predicted"/>
<protein>
    <submittedName>
        <fullName evidence="1">RimK family alpha-L-glutamate ligase</fullName>
    </submittedName>
</protein>
<dbReference type="Proteomes" id="UP001589898">
    <property type="component" value="Unassembled WGS sequence"/>
</dbReference>
<evidence type="ECO:0000313" key="2">
    <source>
        <dbReference type="Proteomes" id="UP001589898"/>
    </source>
</evidence>
<accession>A0ABV6SSI1</accession>
<comment type="caution">
    <text evidence="1">The sequence shown here is derived from an EMBL/GenBank/DDBJ whole genome shotgun (WGS) entry which is preliminary data.</text>
</comment>
<dbReference type="InterPro" id="IPR053191">
    <property type="entry name" value="DcsG_Biosynth_Enzyme"/>
</dbReference>
<keyword evidence="2" id="KW-1185">Reference proteome</keyword>
<dbReference type="PANTHER" id="PTHR39217:SF1">
    <property type="entry name" value="GLUTATHIONE SYNTHETASE"/>
    <property type="match status" value="1"/>
</dbReference>
<dbReference type="Gene3D" id="3.30.470.20">
    <property type="entry name" value="ATP-grasp fold, B domain"/>
    <property type="match status" value="1"/>
</dbReference>
<organism evidence="1 2">
    <name type="scientific">Luteimonas padinae</name>
    <dbReference type="NCBI Taxonomy" id="1714359"/>
    <lineage>
        <taxon>Bacteria</taxon>
        <taxon>Pseudomonadati</taxon>
        <taxon>Pseudomonadota</taxon>
        <taxon>Gammaproteobacteria</taxon>
        <taxon>Lysobacterales</taxon>
        <taxon>Lysobacteraceae</taxon>
        <taxon>Luteimonas</taxon>
    </lineage>
</organism>
<dbReference type="Gene3D" id="3.40.50.20">
    <property type="match status" value="1"/>
</dbReference>
<dbReference type="RefSeq" id="WP_229823562.1">
    <property type="nucleotide sequence ID" value="NZ_BMZT01000012.1"/>
</dbReference>
<dbReference type="GO" id="GO:0016874">
    <property type="term" value="F:ligase activity"/>
    <property type="evidence" value="ECO:0007669"/>
    <property type="project" value="UniProtKB-KW"/>
</dbReference>
<name>A0ABV6SSI1_9GAMM</name>
<dbReference type="PANTHER" id="PTHR39217">
    <property type="match status" value="1"/>
</dbReference>
<dbReference type="SUPFAM" id="SSF56059">
    <property type="entry name" value="Glutathione synthetase ATP-binding domain-like"/>
    <property type="match status" value="1"/>
</dbReference>
<evidence type="ECO:0000313" key="1">
    <source>
        <dbReference type="EMBL" id="MFC0716403.1"/>
    </source>
</evidence>
<reference evidence="1 2" key="1">
    <citation type="submission" date="2024-09" db="EMBL/GenBank/DDBJ databases">
        <authorList>
            <person name="Sun Q."/>
            <person name="Mori K."/>
        </authorList>
    </citation>
    <scope>NUCLEOTIDE SEQUENCE [LARGE SCALE GENOMIC DNA]</scope>
    <source>
        <strain evidence="1 2">KCTC 52403</strain>
    </source>
</reference>
<dbReference type="Gene3D" id="3.30.1490.20">
    <property type="entry name" value="ATP-grasp fold, A domain"/>
    <property type="match status" value="1"/>
</dbReference>
<sequence>MSPGMIEVAILTPDPAHGDHAEVWPPVLARLQAALAVQGIRAVPTPWVEHVDDASGLHGFAHVLPLLVWNYHVDHARWLRACRTWDEAGLPMSNPPAVLSWNSDKRYLARLAGDGVAIPHTVWSRRLARAQLEQVFETTGADELIAKPTVSGGAWKTWRFGRDGIDAVLARFGQAADGGDGDGDGDAAEIMVQPFLPTILDEGETSLLYFGGRLSHVVNKRPLPGDFRVQETFGGRYTVLAQPPAGALALAERVLAAIGGALLYARIDMVPGADGRWLLMEAELIEPDFYLGVDPGRGAAFAQALAERL</sequence>
<keyword evidence="1" id="KW-0436">Ligase</keyword>
<dbReference type="EMBL" id="JBHLTF010000004">
    <property type="protein sequence ID" value="MFC0716403.1"/>
    <property type="molecule type" value="Genomic_DNA"/>
</dbReference>
<gene>
    <name evidence="1" type="ORF">ACFFFU_01320</name>
</gene>